<dbReference type="OrthoDB" id="635356at2"/>
<dbReference type="AlphaFoldDB" id="A0A1V9EYN4"/>
<organism evidence="2 3">
    <name type="scientific">Niastella populi</name>
    <dbReference type="NCBI Taxonomy" id="550983"/>
    <lineage>
        <taxon>Bacteria</taxon>
        <taxon>Pseudomonadati</taxon>
        <taxon>Bacteroidota</taxon>
        <taxon>Chitinophagia</taxon>
        <taxon>Chitinophagales</taxon>
        <taxon>Chitinophagaceae</taxon>
        <taxon>Niastella</taxon>
    </lineage>
</organism>
<dbReference type="STRING" id="550983.A4R26_29745"/>
<comment type="caution">
    <text evidence="2">The sequence shown here is derived from an EMBL/GenBank/DDBJ whole genome shotgun (WGS) entry which is preliminary data.</text>
</comment>
<dbReference type="Gene3D" id="2.60.200.20">
    <property type="match status" value="1"/>
</dbReference>
<dbReference type="PROSITE" id="PS50006">
    <property type="entry name" value="FHA_DOMAIN"/>
    <property type="match status" value="1"/>
</dbReference>
<protein>
    <recommendedName>
        <fullName evidence="1">FHA domain-containing protein</fullName>
    </recommendedName>
</protein>
<evidence type="ECO:0000313" key="3">
    <source>
        <dbReference type="Proteomes" id="UP000192276"/>
    </source>
</evidence>
<dbReference type="InterPro" id="IPR000253">
    <property type="entry name" value="FHA_dom"/>
</dbReference>
<dbReference type="InterPro" id="IPR008984">
    <property type="entry name" value="SMAD_FHA_dom_sf"/>
</dbReference>
<evidence type="ECO:0000259" key="1">
    <source>
        <dbReference type="PROSITE" id="PS50006"/>
    </source>
</evidence>
<gene>
    <name evidence="2" type="ORF">A4R26_29745</name>
</gene>
<evidence type="ECO:0000313" key="2">
    <source>
        <dbReference type="EMBL" id="OQP51217.1"/>
    </source>
</evidence>
<dbReference type="EMBL" id="LWBP01000219">
    <property type="protein sequence ID" value="OQP51217.1"/>
    <property type="molecule type" value="Genomic_DNA"/>
</dbReference>
<dbReference type="RefSeq" id="WP_133054814.1">
    <property type="nucleotide sequence ID" value="NZ_LWBP01000219.1"/>
</dbReference>
<accession>A0A1V9EYN4</accession>
<feature type="domain" description="FHA" evidence="1">
    <location>
        <begin position="241"/>
        <end position="297"/>
    </location>
</feature>
<reference evidence="3" key="1">
    <citation type="submission" date="2016-04" db="EMBL/GenBank/DDBJ databases">
        <authorList>
            <person name="Chen L."/>
            <person name="Zhuang W."/>
            <person name="Wang G."/>
        </authorList>
    </citation>
    <scope>NUCLEOTIDE SEQUENCE [LARGE SCALE GENOMIC DNA]</scope>
    <source>
        <strain evidence="3">208</strain>
    </source>
</reference>
<proteinExistence type="predicted"/>
<dbReference type="Proteomes" id="UP000192276">
    <property type="component" value="Unassembled WGS sequence"/>
</dbReference>
<sequence length="329" mass="37302">MKKKSGDFFSALKSIILPESNDQRAANGPVTNNVILKELLDCFDNSCKRESVGKSLLFNMHFLVILHPDVYEERLSSLPIIVKEALKAFYLKLKSYKKNYDELSPVSFHWHFRFAPGTDFNQEKITVEDVRVIGMLTGLKPIGSGGGDRHNTAKVTMKSKATNVFDKMDINLDVLRHLHFAENGTFTVKFNPELNITHVAVTNNATTQITARKADAGLARIEYYTADTSKDAVYIMKDTEIVIARKEPENLGYSNYLLIESGFVSNPHARIRWNEAQRSFQIASFSNNETRVNETVIEKSEAGNPRWFDLRDKSQVLLNGMVTLTFKQL</sequence>
<name>A0A1V9EYN4_9BACT</name>
<keyword evidence="3" id="KW-1185">Reference proteome</keyword>
<dbReference type="SUPFAM" id="SSF49879">
    <property type="entry name" value="SMAD/FHA domain"/>
    <property type="match status" value="1"/>
</dbReference>